<feature type="non-terminal residue" evidence="3">
    <location>
        <position position="1"/>
    </location>
</feature>
<reference evidence="3 4" key="1">
    <citation type="submission" date="2015-04" db="EMBL/GenBank/DDBJ databases">
        <title>Draft genome of the roundworm Trichinella nativa.</title>
        <authorList>
            <person name="Mitreva M."/>
        </authorList>
    </citation>
    <scope>NUCLEOTIDE SEQUENCE [LARGE SCALE GENOMIC DNA]</scope>
    <source>
        <strain evidence="3 4">ISS45</strain>
    </source>
</reference>
<dbReference type="Proteomes" id="UP000243006">
    <property type="component" value="Unassembled WGS sequence"/>
</dbReference>
<dbReference type="AlphaFoldDB" id="A0A1Y3EEK9"/>
<dbReference type="EMBL" id="LVZM01017700">
    <property type="protein sequence ID" value="OUC42256.1"/>
    <property type="molecule type" value="Genomic_DNA"/>
</dbReference>
<keyword evidence="1" id="KW-0175">Coiled coil</keyword>
<evidence type="ECO:0000256" key="1">
    <source>
        <dbReference type="SAM" id="Coils"/>
    </source>
</evidence>
<sequence length="280" mass="30907">ESAPVSGSVSQCCELLTVQKPELPDTEILRDLSTKPTSTNASPDLPVSFADQQLYVPDVGEQMPSLIDADDKPQTVELHFGSNATALSEFTVDQLSDVGRDGRADWEQQLLRVVAENEAIAQVQQARGGRMQLQTEPLKQQESTHVAADADELPTRSDSLSSAEQVLKLFGLDEQRLPEQSQWRTASTLQEATDSQFSEAKEPVSVRTEQRFDQLLEEDASTEIEQFEKDVREEEVHKRSEQERCTSALGEMVESAAAAESVRAVYEKSQTVNDVVGPSL</sequence>
<feature type="coiled-coil region" evidence="1">
    <location>
        <begin position="217"/>
        <end position="244"/>
    </location>
</feature>
<gene>
    <name evidence="3" type="ORF">D917_10314</name>
</gene>
<evidence type="ECO:0000313" key="3">
    <source>
        <dbReference type="EMBL" id="OUC42256.1"/>
    </source>
</evidence>
<feature type="compositionally biased region" description="Polar residues" evidence="2">
    <location>
        <begin position="181"/>
        <end position="198"/>
    </location>
</feature>
<feature type="region of interest" description="Disordered" evidence="2">
    <location>
        <begin position="181"/>
        <end position="206"/>
    </location>
</feature>
<feature type="non-terminal residue" evidence="3">
    <location>
        <position position="280"/>
    </location>
</feature>
<evidence type="ECO:0000313" key="4">
    <source>
        <dbReference type="Proteomes" id="UP000243006"/>
    </source>
</evidence>
<comment type="caution">
    <text evidence="3">The sequence shown here is derived from an EMBL/GenBank/DDBJ whole genome shotgun (WGS) entry which is preliminary data.</text>
</comment>
<feature type="region of interest" description="Disordered" evidence="2">
    <location>
        <begin position="128"/>
        <end position="147"/>
    </location>
</feature>
<proteinExistence type="predicted"/>
<accession>A0A1Y3EEK9</accession>
<organism evidence="3 4">
    <name type="scientific">Trichinella nativa</name>
    <dbReference type="NCBI Taxonomy" id="6335"/>
    <lineage>
        <taxon>Eukaryota</taxon>
        <taxon>Metazoa</taxon>
        <taxon>Ecdysozoa</taxon>
        <taxon>Nematoda</taxon>
        <taxon>Enoplea</taxon>
        <taxon>Dorylaimia</taxon>
        <taxon>Trichinellida</taxon>
        <taxon>Trichinellidae</taxon>
        <taxon>Trichinella</taxon>
    </lineage>
</organism>
<name>A0A1Y3EEK9_9BILA</name>
<protein>
    <submittedName>
        <fullName evidence="3">Uncharacterized protein</fullName>
    </submittedName>
</protein>
<feature type="compositionally biased region" description="Polar residues" evidence="2">
    <location>
        <begin position="132"/>
        <end position="144"/>
    </location>
</feature>
<evidence type="ECO:0000256" key="2">
    <source>
        <dbReference type="SAM" id="MobiDB-lite"/>
    </source>
</evidence>